<dbReference type="Pfam" id="PF02779">
    <property type="entry name" value="Transket_pyr"/>
    <property type="match status" value="1"/>
</dbReference>
<comment type="cofactor">
    <cofactor evidence="1">
        <name>thiamine diphosphate</name>
        <dbReference type="ChEBI" id="CHEBI:58937"/>
    </cofactor>
</comment>
<dbReference type="InterPro" id="IPR005475">
    <property type="entry name" value="Transketolase-like_Pyr-bd"/>
</dbReference>
<name>A0ABN8W1P3_9BACT</name>
<gene>
    <name evidence="6" type="primary">acoB</name>
    <name evidence="6" type="ORF">NSPWAT_0172</name>
</gene>
<evidence type="ECO:0000259" key="5">
    <source>
        <dbReference type="SMART" id="SM00861"/>
    </source>
</evidence>
<dbReference type="SMART" id="SM00861">
    <property type="entry name" value="Transket_pyr"/>
    <property type="match status" value="1"/>
</dbReference>
<dbReference type="PANTHER" id="PTHR43257">
    <property type="entry name" value="PYRUVATE DEHYDROGENASE E1 COMPONENT BETA SUBUNIT"/>
    <property type="match status" value="1"/>
</dbReference>
<organism evidence="6 7">
    <name type="scientific">Nitrospina watsonii</name>
    <dbReference type="NCBI Taxonomy" id="1323948"/>
    <lineage>
        <taxon>Bacteria</taxon>
        <taxon>Pseudomonadati</taxon>
        <taxon>Nitrospinota/Tectimicrobiota group</taxon>
        <taxon>Nitrospinota</taxon>
        <taxon>Nitrospinia</taxon>
        <taxon>Nitrospinales</taxon>
        <taxon>Nitrospinaceae</taxon>
        <taxon>Nitrospina</taxon>
    </lineage>
</organism>
<protein>
    <submittedName>
        <fullName evidence="6">Acetoin:2,6-dichlorophenolindophenol oxidoreductase subunit beta</fullName>
        <ecNumber evidence="6">1.1.1.-</ecNumber>
    </submittedName>
</protein>
<reference evidence="6 7" key="1">
    <citation type="submission" date="2022-09" db="EMBL/GenBank/DDBJ databases">
        <authorList>
            <person name="Kop L."/>
        </authorList>
    </citation>
    <scope>NUCLEOTIDE SEQUENCE [LARGE SCALE GENOMIC DNA]</scope>
    <source>
        <strain evidence="6 7">347</strain>
    </source>
</reference>
<dbReference type="InterPro" id="IPR033248">
    <property type="entry name" value="Transketolase_C"/>
</dbReference>
<keyword evidence="7" id="KW-1185">Reference proteome</keyword>
<dbReference type="CDD" id="cd07036">
    <property type="entry name" value="TPP_PYR_E1-PDHc-beta_like"/>
    <property type="match status" value="1"/>
</dbReference>
<dbReference type="InterPro" id="IPR009014">
    <property type="entry name" value="Transketo_C/PFOR_II"/>
</dbReference>
<dbReference type="NCBIfam" id="NF006667">
    <property type="entry name" value="PRK09212.1"/>
    <property type="match status" value="1"/>
</dbReference>
<feature type="region of interest" description="Disordered" evidence="4">
    <location>
        <begin position="333"/>
        <end position="353"/>
    </location>
</feature>
<dbReference type="RefSeq" id="WP_282010002.1">
    <property type="nucleotide sequence ID" value="NZ_OX336137.1"/>
</dbReference>
<dbReference type="Gene3D" id="3.40.50.920">
    <property type="match status" value="1"/>
</dbReference>
<dbReference type="Gene3D" id="3.40.50.970">
    <property type="match status" value="1"/>
</dbReference>
<evidence type="ECO:0000256" key="2">
    <source>
        <dbReference type="ARBA" id="ARBA00023002"/>
    </source>
</evidence>
<dbReference type="SUPFAM" id="SSF52518">
    <property type="entry name" value="Thiamin diphosphate-binding fold (THDP-binding)"/>
    <property type="match status" value="1"/>
</dbReference>
<evidence type="ECO:0000256" key="1">
    <source>
        <dbReference type="ARBA" id="ARBA00001964"/>
    </source>
</evidence>
<evidence type="ECO:0000256" key="4">
    <source>
        <dbReference type="SAM" id="MobiDB-lite"/>
    </source>
</evidence>
<proteinExistence type="predicted"/>
<evidence type="ECO:0000313" key="7">
    <source>
        <dbReference type="Proteomes" id="UP001157733"/>
    </source>
</evidence>
<sequence>MGVNSKQRILKYREALNEGLTQAMDADPNVFVMGCGVDDEGGIFGTTRAAFEKFGKERVMDVPLAENSIAGIGVGAALTGKRPVIVHARNDFLLLSMDQIVNHAAKWEIMSGGKMQCPLLIRAIIGRGWGQAAQHSQSLQAFFSHVPGLKVMLPASAYDAKGLLMAALEDTGTVLSIEHRLLYETESHVPAEHYTVPLGKAAVKREGTDVTIVAFSFMVKDALDAAGTLSQEGIAVEVLDPRCSSPLDMDCILDSVQKTGRLIVADTGWTSFGITAEIAARVQEQLFDSLKAPILRVALPDRNTPCSSPLEKEFYPGVEDICQAARRVTGATGEMKAGDRTAPLEHSTFQGPF</sequence>
<dbReference type="PANTHER" id="PTHR43257:SF2">
    <property type="entry name" value="PYRUVATE DEHYDROGENASE E1 COMPONENT SUBUNIT BETA"/>
    <property type="match status" value="1"/>
</dbReference>
<dbReference type="Pfam" id="PF02780">
    <property type="entry name" value="Transketolase_C"/>
    <property type="match status" value="1"/>
</dbReference>
<feature type="domain" description="Transketolase-like pyrimidine-binding" evidence="5">
    <location>
        <begin position="10"/>
        <end position="185"/>
    </location>
</feature>
<dbReference type="SUPFAM" id="SSF52922">
    <property type="entry name" value="TK C-terminal domain-like"/>
    <property type="match status" value="1"/>
</dbReference>
<dbReference type="InterPro" id="IPR029061">
    <property type="entry name" value="THDP-binding"/>
</dbReference>
<evidence type="ECO:0000313" key="6">
    <source>
        <dbReference type="EMBL" id="CAI2717031.1"/>
    </source>
</evidence>
<dbReference type="EMBL" id="OX336137">
    <property type="protein sequence ID" value="CAI2717031.1"/>
    <property type="molecule type" value="Genomic_DNA"/>
</dbReference>
<dbReference type="Proteomes" id="UP001157733">
    <property type="component" value="Chromosome"/>
</dbReference>
<evidence type="ECO:0000256" key="3">
    <source>
        <dbReference type="ARBA" id="ARBA00023052"/>
    </source>
</evidence>
<dbReference type="EC" id="1.1.1.-" evidence="6"/>
<accession>A0ABN8W1P3</accession>
<dbReference type="GO" id="GO:0016491">
    <property type="term" value="F:oxidoreductase activity"/>
    <property type="evidence" value="ECO:0007669"/>
    <property type="project" value="UniProtKB-KW"/>
</dbReference>
<keyword evidence="2 6" id="KW-0560">Oxidoreductase</keyword>
<keyword evidence="3" id="KW-0786">Thiamine pyrophosphate</keyword>